<comment type="caution">
    <text evidence="1">The sequence shown here is derived from an EMBL/GenBank/DDBJ whole genome shotgun (WGS) entry which is preliminary data.</text>
</comment>
<protein>
    <submittedName>
        <fullName evidence="1">1651_t:CDS:1</fullName>
    </submittedName>
</protein>
<organism evidence="1 2">
    <name type="scientific">Racocetra fulgida</name>
    <dbReference type="NCBI Taxonomy" id="60492"/>
    <lineage>
        <taxon>Eukaryota</taxon>
        <taxon>Fungi</taxon>
        <taxon>Fungi incertae sedis</taxon>
        <taxon>Mucoromycota</taxon>
        <taxon>Glomeromycotina</taxon>
        <taxon>Glomeromycetes</taxon>
        <taxon>Diversisporales</taxon>
        <taxon>Gigasporaceae</taxon>
        <taxon>Racocetra</taxon>
    </lineage>
</organism>
<feature type="non-terminal residue" evidence="1">
    <location>
        <position position="75"/>
    </location>
</feature>
<dbReference type="Proteomes" id="UP000789396">
    <property type="component" value="Unassembled WGS sequence"/>
</dbReference>
<name>A0A9N9EKV2_9GLOM</name>
<dbReference type="EMBL" id="CAJVPZ010016781">
    <property type="protein sequence ID" value="CAG8675789.1"/>
    <property type="molecule type" value="Genomic_DNA"/>
</dbReference>
<evidence type="ECO:0000313" key="1">
    <source>
        <dbReference type="EMBL" id="CAG8675789.1"/>
    </source>
</evidence>
<keyword evidence="2" id="KW-1185">Reference proteome</keyword>
<sequence>LSGLDGGAQEISQDILRNIRKNINNSKVNEQLELESSEISKEEKAHEILSSFLTWRHNKKTTNTTKFTNLQSKFS</sequence>
<accession>A0A9N9EKV2</accession>
<reference evidence="1" key="1">
    <citation type="submission" date="2021-06" db="EMBL/GenBank/DDBJ databases">
        <authorList>
            <person name="Kallberg Y."/>
            <person name="Tangrot J."/>
            <person name="Rosling A."/>
        </authorList>
    </citation>
    <scope>NUCLEOTIDE SEQUENCE</scope>
    <source>
        <strain evidence="1">IN212</strain>
    </source>
</reference>
<dbReference type="AlphaFoldDB" id="A0A9N9EKV2"/>
<proteinExistence type="predicted"/>
<evidence type="ECO:0000313" key="2">
    <source>
        <dbReference type="Proteomes" id="UP000789396"/>
    </source>
</evidence>
<gene>
    <name evidence="1" type="ORF">RFULGI_LOCUS9411</name>
</gene>